<reference evidence="2 3" key="2">
    <citation type="journal article" date="2022" name="Int. J. Syst. Evol. Microbiol.">
        <title>Strains of Bradyrhizobium barranii sp. nov. associated with legumes native to Canada are symbionts of soybeans and belong to different subspecies (subsp. barranii subsp. nov. and subsp. apii subsp. nov.) and symbiovars (sv. glycinearum and sv. septentrionale).</title>
        <authorList>
            <person name="Bromfield E.S.P."/>
            <person name="Cloutier S."/>
            <person name="Wasai-Hara S."/>
            <person name="Minamisawa K."/>
        </authorList>
    </citation>
    <scope>NUCLEOTIDE SEQUENCE [LARGE SCALE GENOMIC DNA]</scope>
    <source>
        <strain evidence="2 3">144S4</strain>
    </source>
</reference>
<organism evidence="1">
    <name type="scientific">Bradyrhizobium barranii subsp. barranii</name>
    <dbReference type="NCBI Taxonomy" id="2823807"/>
    <lineage>
        <taxon>Bacteria</taxon>
        <taxon>Pseudomonadati</taxon>
        <taxon>Pseudomonadota</taxon>
        <taxon>Alphaproteobacteria</taxon>
        <taxon>Hyphomicrobiales</taxon>
        <taxon>Nitrobacteraceae</taxon>
        <taxon>Bradyrhizobium</taxon>
        <taxon>Bradyrhizobium barranii</taxon>
    </lineage>
</organism>
<dbReference type="EMBL" id="CP086136">
    <property type="protein sequence ID" value="UEM08602.1"/>
    <property type="molecule type" value="Genomic_DNA"/>
</dbReference>
<evidence type="ECO:0000313" key="2">
    <source>
        <dbReference type="EMBL" id="UEM08602.1"/>
    </source>
</evidence>
<dbReference type="AlphaFoldDB" id="A0A939S5X9"/>
<evidence type="ECO:0008006" key="4">
    <source>
        <dbReference type="Google" id="ProtNLM"/>
    </source>
</evidence>
<dbReference type="KEGG" id="bban:J4G43_027990"/>
<accession>A0A939S5X9</accession>
<dbReference type="EMBL" id="JAGEMI010000001">
    <property type="protein sequence ID" value="MBO1864968.1"/>
    <property type="molecule type" value="Genomic_DNA"/>
</dbReference>
<dbReference type="Proteomes" id="UP000664702">
    <property type="component" value="Chromosome"/>
</dbReference>
<dbReference type="RefSeq" id="WP_208086930.1">
    <property type="nucleotide sequence ID" value="NZ_CP086136.1"/>
</dbReference>
<proteinExistence type="predicted"/>
<reference evidence="1" key="1">
    <citation type="submission" date="2021-03" db="EMBL/GenBank/DDBJ databases">
        <title>Whole Genome Sequence of Bradyrhizobium sp. Strain 144S4.</title>
        <authorList>
            <person name="Bromfield E.S.P."/>
            <person name="Cloutier S."/>
        </authorList>
    </citation>
    <scope>NUCLEOTIDE SEQUENCE [LARGE SCALE GENOMIC DNA]</scope>
    <source>
        <strain evidence="1">144S4</strain>
    </source>
</reference>
<protein>
    <recommendedName>
        <fullName evidence="4">NlpC/P60 domain-containing protein</fullName>
    </recommendedName>
</protein>
<evidence type="ECO:0000313" key="1">
    <source>
        <dbReference type="EMBL" id="MBO1864968.1"/>
    </source>
</evidence>
<sequence length="145" mass="16398">MTMGPVDTQRRAGFLAPLIGEPWAWQSRNCWDFARHVQRELFGLELPGIVVPSDFSRRWVLTEFGRHRERARWQAVPDGPGGLVTAADGALVLMAHARFPAHIGVWLRPEARVIHCDDKTGVACEAPLALRQMGWKNLTFFEPRS</sequence>
<dbReference type="Gene3D" id="3.90.1720.10">
    <property type="entry name" value="endopeptidase domain like (from Nostoc punctiforme)"/>
    <property type="match status" value="1"/>
</dbReference>
<name>A0A939S5X9_9BRAD</name>
<evidence type="ECO:0000313" key="3">
    <source>
        <dbReference type="Proteomes" id="UP000664702"/>
    </source>
</evidence>
<gene>
    <name evidence="2" type="ORF">J4G43_027990</name>
    <name evidence="1" type="ORF">J4G43_29980</name>
</gene>